<feature type="signal peptide" evidence="1">
    <location>
        <begin position="1"/>
        <end position="20"/>
    </location>
</feature>
<evidence type="ECO:0008006" key="4">
    <source>
        <dbReference type="Google" id="ProtNLM"/>
    </source>
</evidence>
<accession>A0A1S9PFE6</accession>
<proteinExistence type="predicted"/>
<reference evidence="2 3" key="1">
    <citation type="submission" date="2016-07" db="EMBL/GenBank/DDBJ databases">
        <title>Genomic analysis of zinc-resistant bacterium Mucilaginibacter pedocola TBZ30.</title>
        <authorList>
            <person name="Huang J."/>
            <person name="Tang J."/>
        </authorList>
    </citation>
    <scope>NUCLEOTIDE SEQUENCE [LARGE SCALE GENOMIC DNA]</scope>
    <source>
        <strain evidence="2 3">TBZ30</strain>
    </source>
</reference>
<dbReference type="EMBL" id="MBTF01000012">
    <property type="protein sequence ID" value="OOQ59671.1"/>
    <property type="molecule type" value="Genomic_DNA"/>
</dbReference>
<evidence type="ECO:0000313" key="2">
    <source>
        <dbReference type="EMBL" id="OOQ59671.1"/>
    </source>
</evidence>
<organism evidence="2 3">
    <name type="scientific">Mucilaginibacter pedocola</name>
    <dbReference type="NCBI Taxonomy" id="1792845"/>
    <lineage>
        <taxon>Bacteria</taxon>
        <taxon>Pseudomonadati</taxon>
        <taxon>Bacteroidota</taxon>
        <taxon>Sphingobacteriia</taxon>
        <taxon>Sphingobacteriales</taxon>
        <taxon>Sphingobacteriaceae</taxon>
        <taxon>Mucilaginibacter</taxon>
    </lineage>
</organism>
<dbReference type="STRING" id="1792845.BC343_05770"/>
<dbReference type="AlphaFoldDB" id="A0A1S9PFE6"/>
<feature type="chain" id="PRO_5010547295" description="Coproporphyrinogen III oxidase" evidence="1">
    <location>
        <begin position="21"/>
        <end position="65"/>
    </location>
</feature>
<name>A0A1S9PFE6_9SPHI</name>
<sequence>MKNSFKVAFLALAIAVSAVACKGKSATEGTDTTKTDTTVVDTTKKDTTVVDTVKKDTTVVDTTKK</sequence>
<keyword evidence="1" id="KW-0732">Signal</keyword>
<keyword evidence="3" id="KW-1185">Reference proteome</keyword>
<dbReference type="RefSeq" id="WP_078348421.1">
    <property type="nucleotide sequence ID" value="NZ_MBTF01000012.1"/>
</dbReference>
<dbReference type="PROSITE" id="PS51257">
    <property type="entry name" value="PROKAR_LIPOPROTEIN"/>
    <property type="match status" value="1"/>
</dbReference>
<gene>
    <name evidence="2" type="ORF">BC343_05770</name>
</gene>
<evidence type="ECO:0000313" key="3">
    <source>
        <dbReference type="Proteomes" id="UP000189739"/>
    </source>
</evidence>
<protein>
    <recommendedName>
        <fullName evidence="4">Coproporphyrinogen III oxidase</fullName>
    </recommendedName>
</protein>
<evidence type="ECO:0000256" key="1">
    <source>
        <dbReference type="SAM" id="SignalP"/>
    </source>
</evidence>
<comment type="caution">
    <text evidence="2">The sequence shown here is derived from an EMBL/GenBank/DDBJ whole genome shotgun (WGS) entry which is preliminary data.</text>
</comment>
<dbReference type="Proteomes" id="UP000189739">
    <property type="component" value="Unassembled WGS sequence"/>
</dbReference>